<keyword evidence="2" id="KW-1185">Reference proteome</keyword>
<dbReference type="OrthoDB" id="10019064at2"/>
<dbReference type="EMBL" id="SJPY01000005">
    <property type="protein sequence ID" value="TWU39886.1"/>
    <property type="molecule type" value="Genomic_DNA"/>
</dbReference>
<name>A0A5C6DXV5_9BACT</name>
<reference evidence="1 2" key="1">
    <citation type="submission" date="2019-02" db="EMBL/GenBank/DDBJ databases">
        <title>Deep-cultivation of Planctomycetes and their phenomic and genomic characterization uncovers novel biology.</title>
        <authorList>
            <person name="Wiegand S."/>
            <person name="Jogler M."/>
            <person name="Boedeker C."/>
            <person name="Pinto D."/>
            <person name="Vollmers J."/>
            <person name="Rivas-Marin E."/>
            <person name="Kohn T."/>
            <person name="Peeters S.H."/>
            <person name="Heuer A."/>
            <person name="Rast P."/>
            <person name="Oberbeckmann S."/>
            <person name="Bunk B."/>
            <person name="Jeske O."/>
            <person name="Meyerdierks A."/>
            <person name="Storesund J.E."/>
            <person name="Kallscheuer N."/>
            <person name="Luecker S."/>
            <person name="Lage O.M."/>
            <person name="Pohl T."/>
            <person name="Merkel B.J."/>
            <person name="Hornburger P."/>
            <person name="Mueller R.-W."/>
            <person name="Bruemmer F."/>
            <person name="Labrenz M."/>
            <person name="Spormann A.M."/>
            <person name="Op Den Camp H."/>
            <person name="Overmann J."/>
            <person name="Amann R."/>
            <person name="Jetten M.S.M."/>
            <person name="Mascher T."/>
            <person name="Medema M.H."/>
            <person name="Devos D.P."/>
            <person name="Kaster A.-K."/>
            <person name="Ovreas L."/>
            <person name="Rohde M."/>
            <person name="Galperin M.Y."/>
            <person name="Jogler C."/>
        </authorList>
    </citation>
    <scope>NUCLEOTIDE SEQUENCE [LARGE SCALE GENOMIC DNA]</scope>
    <source>
        <strain evidence="1 2">Q31b</strain>
    </source>
</reference>
<comment type="caution">
    <text evidence="1">The sequence shown here is derived from an EMBL/GenBank/DDBJ whole genome shotgun (WGS) entry which is preliminary data.</text>
</comment>
<dbReference type="AlphaFoldDB" id="A0A5C6DXV5"/>
<gene>
    <name evidence="1" type="ORF">Q31b_32010</name>
</gene>
<sequence>MISTPSSPNVDYLKLNCQTLDDWLGRTWQSDDLHRAFASGVLDGARDALLLHNSEKTTAYAFWLEAVNTAITNWRFADTDDDAKDFPISAICGVLENEPAAESRSTLFHGFSMSFVHLMQHGSLGVFSSVHHIIGEMIDGRSQHSEPRQQRMAISNETDAPACFGIVQS</sequence>
<evidence type="ECO:0000313" key="1">
    <source>
        <dbReference type="EMBL" id="TWU39886.1"/>
    </source>
</evidence>
<dbReference type="RefSeq" id="WP_146600554.1">
    <property type="nucleotide sequence ID" value="NZ_SJPY01000005.1"/>
</dbReference>
<dbReference type="Proteomes" id="UP000315471">
    <property type="component" value="Unassembled WGS sequence"/>
</dbReference>
<evidence type="ECO:0000313" key="2">
    <source>
        <dbReference type="Proteomes" id="UP000315471"/>
    </source>
</evidence>
<accession>A0A5C6DXV5</accession>
<organism evidence="1 2">
    <name type="scientific">Novipirellula aureliae</name>
    <dbReference type="NCBI Taxonomy" id="2527966"/>
    <lineage>
        <taxon>Bacteria</taxon>
        <taxon>Pseudomonadati</taxon>
        <taxon>Planctomycetota</taxon>
        <taxon>Planctomycetia</taxon>
        <taxon>Pirellulales</taxon>
        <taxon>Pirellulaceae</taxon>
        <taxon>Novipirellula</taxon>
    </lineage>
</organism>
<proteinExistence type="predicted"/>
<protein>
    <submittedName>
        <fullName evidence="1">Uncharacterized protein</fullName>
    </submittedName>
</protein>